<dbReference type="Pfam" id="PF04096">
    <property type="entry name" value="Nucleoporin2"/>
    <property type="match status" value="1"/>
</dbReference>
<keyword evidence="10" id="KW-0175">Coiled coil</keyword>
<keyword evidence="4" id="KW-0509">mRNA transport</keyword>
<feature type="region of interest" description="Disordered" evidence="11">
    <location>
        <begin position="930"/>
        <end position="1081"/>
    </location>
</feature>
<dbReference type="InterPro" id="IPR013083">
    <property type="entry name" value="Znf_RING/FYVE/PHD"/>
</dbReference>
<keyword evidence="9" id="KW-0863">Zinc-finger</keyword>
<dbReference type="PANTHER" id="PTHR23198:SF6">
    <property type="entry name" value="NUCLEAR PORE COMPLEX PROTEIN NUP98-NUP96"/>
    <property type="match status" value="1"/>
</dbReference>
<dbReference type="GO" id="GO:0044614">
    <property type="term" value="C:nuclear pore cytoplasmic filaments"/>
    <property type="evidence" value="ECO:0007669"/>
    <property type="project" value="TreeGrafter"/>
</dbReference>
<evidence type="ECO:0000256" key="1">
    <source>
        <dbReference type="ARBA" id="ARBA00004567"/>
    </source>
</evidence>
<keyword evidence="3" id="KW-0813">Transport</keyword>
<evidence type="ECO:0000256" key="10">
    <source>
        <dbReference type="SAM" id="Coils"/>
    </source>
</evidence>
<dbReference type="Gene3D" id="3.30.40.10">
    <property type="entry name" value="Zinc/RING finger domain, C3HC4 (zinc finger)"/>
    <property type="match status" value="1"/>
</dbReference>
<evidence type="ECO:0000259" key="13">
    <source>
        <dbReference type="PROSITE" id="PS50089"/>
    </source>
</evidence>
<keyword evidence="12" id="KW-0472">Membrane</keyword>
<comment type="caution">
    <text evidence="15">The sequence shown here is derived from an EMBL/GenBank/DDBJ whole genome shotgun (WGS) entry which is preliminary data.</text>
</comment>
<evidence type="ECO:0000256" key="7">
    <source>
        <dbReference type="ARBA" id="ARBA00023132"/>
    </source>
</evidence>
<dbReference type="GO" id="GO:0006405">
    <property type="term" value="P:RNA export from nucleus"/>
    <property type="evidence" value="ECO:0007669"/>
    <property type="project" value="TreeGrafter"/>
</dbReference>
<keyword evidence="7" id="KW-0906">Nuclear pore complex</keyword>
<evidence type="ECO:0000313" key="16">
    <source>
        <dbReference type="EMBL" id="CAL4779908.1"/>
    </source>
</evidence>
<proteinExistence type="inferred from homology"/>
<gene>
    <name evidence="15" type="ORF">C1SCF055_LOCUS19413</name>
</gene>
<dbReference type="EMBL" id="CAMXCT010001734">
    <property type="protein sequence ID" value="CAI3992596.1"/>
    <property type="molecule type" value="Genomic_DNA"/>
</dbReference>
<dbReference type="EMBL" id="CAMXCT030001734">
    <property type="protein sequence ID" value="CAL4779908.1"/>
    <property type="molecule type" value="Genomic_DNA"/>
</dbReference>
<dbReference type="PROSITE" id="PS51434">
    <property type="entry name" value="NUP_C"/>
    <property type="match status" value="1"/>
</dbReference>
<dbReference type="PROSITE" id="PS50089">
    <property type="entry name" value="ZF_RING_2"/>
    <property type="match status" value="1"/>
</dbReference>
<feature type="compositionally biased region" description="Polar residues" evidence="11">
    <location>
        <begin position="1007"/>
        <end position="1023"/>
    </location>
</feature>
<evidence type="ECO:0000313" key="15">
    <source>
        <dbReference type="EMBL" id="CAI3992596.1"/>
    </source>
</evidence>
<feature type="domain" description="RING-type" evidence="13">
    <location>
        <begin position="20"/>
        <end position="60"/>
    </location>
</feature>
<dbReference type="GO" id="GO:0003723">
    <property type="term" value="F:RNA binding"/>
    <property type="evidence" value="ECO:0007669"/>
    <property type="project" value="TreeGrafter"/>
</dbReference>
<dbReference type="CDD" id="cd16620">
    <property type="entry name" value="vRING-HC-C4C4_RBBP6"/>
    <property type="match status" value="1"/>
</dbReference>
<dbReference type="AlphaFoldDB" id="A0A9P1CJM4"/>
<keyword evidence="9" id="KW-0479">Metal-binding</keyword>
<evidence type="ECO:0000256" key="6">
    <source>
        <dbReference type="ARBA" id="ARBA00023010"/>
    </source>
</evidence>
<evidence type="ECO:0000313" key="17">
    <source>
        <dbReference type="Proteomes" id="UP001152797"/>
    </source>
</evidence>
<evidence type="ECO:0000256" key="3">
    <source>
        <dbReference type="ARBA" id="ARBA00022448"/>
    </source>
</evidence>
<evidence type="ECO:0000259" key="14">
    <source>
        <dbReference type="PROSITE" id="PS51434"/>
    </source>
</evidence>
<evidence type="ECO:0000256" key="11">
    <source>
        <dbReference type="SAM" id="MobiDB-lite"/>
    </source>
</evidence>
<reference evidence="15" key="1">
    <citation type="submission" date="2022-10" db="EMBL/GenBank/DDBJ databases">
        <authorList>
            <person name="Chen Y."/>
            <person name="Dougan E. K."/>
            <person name="Chan C."/>
            <person name="Rhodes N."/>
            <person name="Thang M."/>
        </authorList>
    </citation>
    <scope>NUCLEOTIDE SEQUENCE</scope>
</reference>
<organism evidence="15">
    <name type="scientific">Cladocopium goreaui</name>
    <dbReference type="NCBI Taxonomy" id="2562237"/>
    <lineage>
        <taxon>Eukaryota</taxon>
        <taxon>Sar</taxon>
        <taxon>Alveolata</taxon>
        <taxon>Dinophyceae</taxon>
        <taxon>Suessiales</taxon>
        <taxon>Symbiodiniaceae</taxon>
        <taxon>Cladocopium</taxon>
    </lineage>
</organism>
<keyword evidence="12" id="KW-1133">Transmembrane helix</keyword>
<feature type="coiled-coil region" evidence="10">
    <location>
        <begin position="141"/>
        <end position="189"/>
    </location>
</feature>
<dbReference type="PANTHER" id="PTHR23198">
    <property type="entry name" value="NUCLEOPORIN"/>
    <property type="match status" value="1"/>
</dbReference>
<accession>A0A9P1CJM4</accession>
<protein>
    <submittedName>
        <fullName evidence="16">Nucleoporin</fullName>
    </submittedName>
</protein>
<evidence type="ECO:0000256" key="12">
    <source>
        <dbReference type="SAM" id="Phobius"/>
    </source>
</evidence>
<dbReference type="Proteomes" id="UP001152797">
    <property type="component" value="Unassembled WGS sequence"/>
</dbReference>
<keyword evidence="9" id="KW-0862">Zinc</keyword>
<dbReference type="OrthoDB" id="3797628at2759"/>
<dbReference type="GO" id="GO:0008270">
    <property type="term" value="F:zinc ion binding"/>
    <property type="evidence" value="ECO:0007669"/>
    <property type="project" value="UniProtKB-KW"/>
</dbReference>
<evidence type="ECO:0000256" key="9">
    <source>
        <dbReference type="PROSITE-ProRule" id="PRU00175"/>
    </source>
</evidence>
<dbReference type="GO" id="GO:0051028">
    <property type="term" value="P:mRNA transport"/>
    <property type="evidence" value="ECO:0007669"/>
    <property type="project" value="UniProtKB-KW"/>
</dbReference>
<keyword evidence="5" id="KW-0653">Protein transport</keyword>
<evidence type="ECO:0000256" key="5">
    <source>
        <dbReference type="ARBA" id="ARBA00022927"/>
    </source>
</evidence>
<comment type="similarity">
    <text evidence="2">Belongs to the nucleoporin GLFG family.</text>
</comment>
<evidence type="ECO:0000256" key="8">
    <source>
        <dbReference type="ARBA" id="ARBA00023242"/>
    </source>
</evidence>
<reference evidence="16 17" key="2">
    <citation type="submission" date="2024-05" db="EMBL/GenBank/DDBJ databases">
        <authorList>
            <person name="Chen Y."/>
            <person name="Shah S."/>
            <person name="Dougan E. K."/>
            <person name="Thang M."/>
            <person name="Chan C."/>
        </authorList>
    </citation>
    <scope>NUCLEOTIDE SEQUENCE [LARGE SCALE GENOMIC DNA]</scope>
</reference>
<dbReference type="GO" id="GO:0008139">
    <property type="term" value="F:nuclear localization sequence binding"/>
    <property type="evidence" value="ECO:0007669"/>
    <property type="project" value="TreeGrafter"/>
</dbReference>
<dbReference type="GO" id="GO:0017056">
    <property type="term" value="F:structural constituent of nuclear pore"/>
    <property type="evidence" value="ECO:0007669"/>
    <property type="project" value="InterPro"/>
</dbReference>
<keyword evidence="12" id="KW-0812">Transmembrane</keyword>
<dbReference type="EMBL" id="CAMXCT020001734">
    <property type="protein sequence ID" value="CAL1145971.1"/>
    <property type="molecule type" value="Genomic_DNA"/>
</dbReference>
<dbReference type="GO" id="GO:0006606">
    <property type="term" value="P:protein import into nucleus"/>
    <property type="evidence" value="ECO:0007669"/>
    <property type="project" value="TreeGrafter"/>
</dbReference>
<keyword evidence="17" id="KW-1185">Reference proteome</keyword>
<dbReference type="InterPro" id="IPR007230">
    <property type="entry name" value="Nup98_auto-Pept-S59_dom"/>
</dbReference>
<name>A0A9P1CJM4_9DINO</name>
<dbReference type="GO" id="GO:0034398">
    <property type="term" value="P:telomere tethering at nuclear periphery"/>
    <property type="evidence" value="ECO:0007669"/>
    <property type="project" value="TreeGrafter"/>
</dbReference>
<feature type="transmembrane region" description="Helical" evidence="12">
    <location>
        <begin position="197"/>
        <end position="217"/>
    </location>
</feature>
<comment type="subcellular location">
    <subcellularLocation>
        <location evidence="1">Nucleus</location>
        <location evidence="1">Nuclear pore complex</location>
    </subcellularLocation>
</comment>
<dbReference type="Gene3D" id="3.30.1610.10">
    <property type="entry name" value="Peptidase S59, nucleoporin"/>
    <property type="match status" value="1"/>
</dbReference>
<evidence type="ECO:0000256" key="2">
    <source>
        <dbReference type="ARBA" id="ARBA00008926"/>
    </source>
</evidence>
<dbReference type="SUPFAM" id="SSF82215">
    <property type="entry name" value="C-terminal autoproteolytic domain of nucleoporin nup98"/>
    <property type="match status" value="1"/>
</dbReference>
<keyword evidence="8" id="KW-0539">Nucleus</keyword>
<sequence>MGLEDHELARPDAVSPTLRCPICTDVFAEPVSCSSCQQVFCRSCIERAVLTCEPVCPTCRAPMTKDLQPNLVVSSLLNELQVRCVHPGCYWTGRWDERPLHSSHCLARELLLMQEWKAEMEHVRSMLIEREKEKGAMHQRIKELTDHTSRLEEEAKVKQLQVNVKQSMLDFKQQEVEDLRRQLGQVIKQQHASHFHLHSLFPLLFLLLFVIHLFFFYDTLPRGYDREADRAFATNSELMPYGPPREEAGKVAAQQVKLKKLQSLETAHLCEPCSDNPKGASEALATPVVASSVQLSVGKFMMSLDNVATLVGACSVPTPVAECSDRTLEGASLVHRAAHLETQGVELAGDCLDSPSLVEASLDLEAAAVAAEALASAKVAAWAKDNPRVAYLEEEASGRARHLVVCSDNQQVAAACSARVQVEAFLDNLALGGMFGGGFGGTATGTTTKMQEITDQETKLRMEDYQANRLQAGQAPGASGGLFGQSSSPFGASSGGGLFAANSGGGLFGQNTAGGGLFGQNTGGGLFGQPNSGGGLFGANTGGGMFGQNTGGMFGGNTGGGMFGQNTGGGMFGQSSGGGLFGGNTGGGMFGANTGGGLFGQNTGGGLFGQNTGGGGLFGQNSGGGLFGQNTGGGLFGGNTGGGLFGQNTGGGMFGANTGGGLFGQNTGGGLFGAKPSGGGLFGAASGRGGGLFGGNTGGGLFGNTGGGMFGGNTGGGMFGGNTGGGLFGNTGGGMFGGNTGGGLFGANTGGGLFGQSSGGGLFGANTGGGLFGNSGGGMFGANTGGGLFGNTGGGLFGGKPSGGGLFGASSGGGLFGANSGGGLFGANSGGGLFGANSGGGLFGANSGGGLFGANTGGGLFGNTGGGLFGNSGGGLFGNSGGGLFGASSGGMMGASGGLFGNTGQMGQMGLGGGMGAMPISPGDPYGLNGLVTANQAPPRPLGLTVPKTPSKATSAYLWKSQPESAARVRHSTPSRSTSEGSFADRSPRSTSFSLPPSAVTDHIRSYGSSTPRSRPATPTSGPDVSPSAFLRVSMKPKSPKSPTPMSPRRTPEEGMPPLRRPRDVQIDGTTGGTGTPTAAEEMLTPTLKPIKPNIIRHGPERSEEAPLAEVAAASLVPKLSRADYYSNPSIEAMSRMSEAQLSRIDNLEIGRYGYGAVKWPGLTDVRCHDFDRDVRIERGSLTLYPDREKPDIGQGLNKEAVVTLNVKPTRNDVKPKSLEQLQQRLSKLSEEFGGKFISYDMEKWIFRVPHFNR</sequence>
<keyword evidence="6" id="KW-0811">Translocation</keyword>
<dbReference type="GO" id="GO:0000973">
    <property type="term" value="P:post-transcriptional tethering of RNA polymerase II gene DNA at nuclear periphery"/>
    <property type="evidence" value="ECO:0007669"/>
    <property type="project" value="TreeGrafter"/>
</dbReference>
<dbReference type="InterPro" id="IPR001841">
    <property type="entry name" value="Znf_RING"/>
</dbReference>
<dbReference type="InterPro" id="IPR036903">
    <property type="entry name" value="Nup98_auto-Pept-S59_dom_sf"/>
</dbReference>
<evidence type="ECO:0000256" key="4">
    <source>
        <dbReference type="ARBA" id="ARBA00022816"/>
    </source>
</evidence>
<dbReference type="SUPFAM" id="SSF57850">
    <property type="entry name" value="RING/U-box"/>
    <property type="match status" value="1"/>
</dbReference>
<dbReference type="InterPro" id="IPR037665">
    <property type="entry name" value="Nucleoporin_S59-like"/>
</dbReference>
<feature type="domain" description="Peptidase S59" evidence="14">
    <location>
        <begin position="1122"/>
        <end position="1252"/>
    </location>
</feature>